<name>A0ABM7X9J6_9BACT</name>
<dbReference type="RefSeq" id="WP_248345704.1">
    <property type="nucleotide sequence ID" value="NZ_AP025592.1"/>
</dbReference>
<dbReference type="PANTHER" id="PTHR46470">
    <property type="entry name" value="N-ACYLNEURAMINATE-9-PHOSPHATASE"/>
    <property type="match status" value="1"/>
</dbReference>
<keyword evidence="1" id="KW-0479">Metal-binding</keyword>
<evidence type="ECO:0000256" key="1">
    <source>
        <dbReference type="ARBA" id="ARBA00022723"/>
    </source>
</evidence>
<evidence type="ECO:0000313" key="5">
    <source>
        <dbReference type="Proteomes" id="UP001162734"/>
    </source>
</evidence>
<dbReference type="SUPFAM" id="SSF56784">
    <property type="entry name" value="HAD-like"/>
    <property type="match status" value="1"/>
</dbReference>
<organism evidence="4 5">
    <name type="scientific">Anaeromyxobacter paludicola</name>
    <dbReference type="NCBI Taxonomy" id="2918171"/>
    <lineage>
        <taxon>Bacteria</taxon>
        <taxon>Pseudomonadati</taxon>
        <taxon>Myxococcota</taxon>
        <taxon>Myxococcia</taxon>
        <taxon>Myxococcales</taxon>
        <taxon>Cystobacterineae</taxon>
        <taxon>Anaeromyxobacteraceae</taxon>
        <taxon>Anaeromyxobacter</taxon>
    </lineage>
</organism>
<evidence type="ECO:0000313" key="4">
    <source>
        <dbReference type="EMBL" id="BDG08528.1"/>
    </source>
</evidence>
<dbReference type="InterPro" id="IPR023214">
    <property type="entry name" value="HAD_sf"/>
</dbReference>
<keyword evidence="3" id="KW-0460">Magnesium</keyword>
<dbReference type="InterPro" id="IPR036412">
    <property type="entry name" value="HAD-like_sf"/>
</dbReference>
<gene>
    <name evidence="4" type="ORF">AMPC_16410</name>
</gene>
<dbReference type="Gene3D" id="3.40.50.1000">
    <property type="entry name" value="HAD superfamily/HAD-like"/>
    <property type="match status" value="1"/>
</dbReference>
<evidence type="ECO:0000256" key="2">
    <source>
        <dbReference type="ARBA" id="ARBA00022801"/>
    </source>
</evidence>
<accession>A0ABM7X9J6</accession>
<evidence type="ECO:0000256" key="3">
    <source>
        <dbReference type="ARBA" id="ARBA00022842"/>
    </source>
</evidence>
<dbReference type="Proteomes" id="UP001162734">
    <property type="component" value="Chromosome"/>
</dbReference>
<dbReference type="EMBL" id="AP025592">
    <property type="protein sequence ID" value="BDG08528.1"/>
    <property type="molecule type" value="Genomic_DNA"/>
</dbReference>
<sequence length="221" mass="24152">MSRPRVVCFDLDDTLVSEADYVESGLRAAGALLDRELPGPAPAGEALVRRWRETRGRALFQEWLEARGADPAAWLPRLVAAYRGHLPRLALRPGALEALQAVVARGDRLALLSDGWLESQRQKWRALALALPFAPVVFTDARGREFWKPHPWGFEQVMAAHPDADGFCYVADNPAKDFQAPLALGWRAVLLRHAENLHPAAAGPAPALEAASFAEVLALTA</sequence>
<dbReference type="PANTHER" id="PTHR46470:SF2">
    <property type="entry name" value="GLYCERALDEHYDE 3-PHOSPHATE PHOSPHATASE"/>
    <property type="match status" value="1"/>
</dbReference>
<dbReference type="Pfam" id="PF00702">
    <property type="entry name" value="Hydrolase"/>
    <property type="match status" value="1"/>
</dbReference>
<protein>
    <submittedName>
        <fullName evidence="4">Haloacid dehalogenase</fullName>
    </submittedName>
</protein>
<proteinExistence type="predicted"/>
<dbReference type="InterPro" id="IPR051400">
    <property type="entry name" value="HAD-like_hydrolase"/>
</dbReference>
<dbReference type="Gene3D" id="1.10.150.520">
    <property type="match status" value="1"/>
</dbReference>
<keyword evidence="5" id="KW-1185">Reference proteome</keyword>
<reference evidence="5" key="1">
    <citation type="journal article" date="2022" name="Int. J. Syst. Evol. Microbiol.">
        <title>Anaeromyxobacter oryzae sp. nov., Anaeromyxobacter diazotrophicus sp. nov. and Anaeromyxobacter paludicola sp. nov., isolated from paddy soils.</title>
        <authorList>
            <person name="Itoh H."/>
            <person name="Xu Z."/>
            <person name="Mise K."/>
            <person name="Masuda Y."/>
            <person name="Ushijima N."/>
            <person name="Hayakawa C."/>
            <person name="Shiratori Y."/>
            <person name="Senoo K."/>
        </authorList>
    </citation>
    <scope>NUCLEOTIDE SEQUENCE [LARGE SCALE GENOMIC DNA]</scope>
    <source>
        <strain evidence="5">Red630</strain>
    </source>
</reference>
<keyword evidence="2" id="KW-0378">Hydrolase</keyword>